<dbReference type="KEGG" id="mgot:MgSA37_01168"/>
<keyword evidence="2" id="KW-1185">Reference proteome</keyword>
<evidence type="ECO:0000313" key="2">
    <source>
        <dbReference type="Proteomes" id="UP000218263"/>
    </source>
</evidence>
<sequence>MSESLQANEIAQLICMIVIFVFIGVFAYILWLVIRALRKYLKE</sequence>
<organism evidence="1 2">
    <name type="scientific">Mucilaginibacter gotjawali</name>
    <dbReference type="NCBI Taxonomy" id="1550579"/>
    <lineage>
        <taxon>Bacteria</taxon>
        <taxon>Pseudomonadati</taxon>
        <taxon>Bacteroidota</taxon>
        <taxon>Sphingobacteriia</taxon>
        <taxon>Sphingobacteriales</taxon>
        <taxon>Sphingobacteriaceae</taxon>
        <taxon>Mucilaginibacter</taxon>
    </lineage>
</organism>
<protein>
    <submittedName>
        <fullName evidence="1">Uncharacterized protein</fullName>
    </submittedName>
</protein>
<dbReference type="EMBL" id="AP017313">
    <property type="protein sequence ID" value="BAU53001.1"/>
    <property type="molecule type" value="Genomic_DNA"/>
</dbReference>
<dbReference type="AlphaFoldDB" id="A0A120MYG6"/>
<name>A0A120MYG6_9SPHI</name>
<gene>
    <name evidence="1" type="ORF">MgSA37_01168</name>
</gene>
<dbReference type="Proteomes" id="UP000218263">
    <property type="component" value="Chromosome"/>
</dbReference>
<reference evidence="1 2" key="1">
    <citation type="submission" date="2015-12" db="EMBL/GenBank/DDBJ databases">
        <title>Genome sequence of Mucilaginibacter gotjawali.</title>
        <authorList>
            <person name="Lee J.S."/>
            <person name="Lee K.C."/>
            <person name="Kim K.K."/>
            <person name="Lee B.W."/>
        </authorList>
    </citation>
    <scope>NUCLEOTIDE SEQUENCE [LARGE SCALE GENOMIC DNA]</scope>
    <source>
        <strain evidence="1 2">SA3-7</strain>
    </source>
</reference>
<evidence type="ECO:0000313" key="1">
    <source>
        <dbReference type="EMBL" id="BAU53001.1"/>
    </source>
</evidence>
<proteinExistence type="predicted"/>
<accession>A0A120MYG6</accession>